<keyword evidence="2" id="KW-1185">Reference proteome</keyword>
<sequence>MSCEYVQKYYSVPACIGRRVEVSGRPGVIAQDCGHYIGVNFDTDKPGQISPCHPTWKVEYLGIGKVRKMTRSQQRYKRYLEYGDCFENFLDFCRWDAEPEHSWNRG</sequence>
<gene>
    <name evidence="1" type="ORF">SAMN05444390_1011707</name>
</gene>
<dbReference type="RefSeq" id="WP_104002588.1">
    <property type="nucleotide sequence ID" value="NZ_FNVQ01000001.1"/>
</dbReference>
<dbReference type="Proteomes" id="UP000236745">
    <property type="component" value="Unassembled WGS sequence"/>
</dbReference>
<reference evidence="1 2" key="1">
    <citation type="submission" date="2016-10" db="EMBL/GenBank/DDBJ databases">
        <authorList>
            <person name="de Groot N.N."/>
        </authorList>
    </citation>
    <scope>NUCLEOTIDE SEQUENCE [LARGE SCALE GENOMIC DNA]</scope>
    <source>
        <strain evidence="1 2">DSM 22012</strain>
    </source>
</reference>
<evidence type="ECO:0000313" key="2">
    <source>
        <dbReference type="Proteomes" id="UP000236745"/>
    </source>
</evidence>
<accession>A0A1H5YDG9</accession>
<dbReference type="OrthoDB" id="8857610at2"/>
<name>A0A1H5YDG9_9GAMM</name>
<dbReference type="AlphaFoldDB" id="A0A1H5YDG9"/>
<organism evidence="1 2">
    <name type="scientific">Marinobacterium lutimaris</name>
    <dbReference type="NCBI Taxonomy" id="568106"/>
    <lineage>
        <taxon>Bacteria</taxon>
        <taxon>Pseudomonadati</taxon>
        <taxon>Pseudomonadota</taxon>
        <taxon>Gammaproteobacteria</taxon>
        <taxon>Oceanospirillales</taxon>
        <taxon>Oceanospirillaceae</taxon>
        <taxon>Marinobacterium</taxon>
    </lineage>
</organism>
<proteinExistence type="predicted"/>
<dbReference type="EMBL" id="FNVQ01000001">
    <property type="protein sequence ID" value="SEG21812.1"/>
    <property type="molecule type" value="Genomic_DNA"/>
</dbReference>
<evidence type="ECO:0000313" key="1">
    <source>
        <dbReference type="EMBL" id="SEG21812.1"/>
    </source>
</evidence>
<protein>
    <submittedName>
        <fullName evidence="1">Uncharacterized protein</fullName>
    </submittedName>
</protein>